<dbReference type="Proteomes" id="UP001617351">
    <property type="component" value="Unassembled WGS sequence"/>
</dbReference>
<keyword evidence="2" id="KW-1185">Reference proteome</keyword>
<evidence type="ECO:0000313" key="1">
    <source>
        <dbReference type="EMBL" id="MFJ2821945.1"/>
    </source>
</evidence>
<evidence type="ECO:0008006" key="3">
    <source>
        <dbReference type="Google" id="ProtNLM"/>
    </source>
</evidence>
<sequence length="383" mass="42063">MTALVALLFTWMSVDQSRTELRIAEQGQITNRFTAAINNLGSNSEDVRLGGIYALQRIMLDSARDQPTIVTVLTAYARRHARVPASGFAKETQEEIEQSLESPVKPAADVQAVLSVLADRPADHDERASLDLRHTDLRGAEVFTQRPKRSAAFRAAAFDQADLRHSTFDGVDLRKVGAGLDQVATDRRGAASVAGVASSVFSPSAIRSYTSWRDTSRCRWLISLTRAAFIESARWRRTVSPRRTSAAMDGLERTSPEHRVVIYSECRSDEVTLEKLGVLGPNYPGSCATARREDDGTTVHGHIQIAVRATRLLVQLDGRTDRNAFSSREQSHTEDQLAADLTHAELDVDVTHTHVRPVGNPGLPVEIEGVDSAFTDAPAVYKH</sequence>
<gene>
    <name evidence="1" type="ORF">ACIO7M_12620</name>
</gene>
<proteinExistence type="predicted"/>
<comment type="caution">
    <text evidence="1">The sequence shown here is derived from an EMBL/GenBank/DDBJ whole genome shotgun (WGS) entry which is preliminary data.</text>
</comment>
<evidence type="ECO:0000313" key="2">
    <source>
        <dbReference type="Proteomes" id="UP001617351"/>
    </source>
</evidence>
<reference evidence="1 2" key="1">
    <citation type="submission" date="2024-10" db="EMBL/GenBank/DDBJ databases">
        <title>The Natural Products Discovery Center: Release of the First 8490 Sequenced Strains for Exploring Actinobacteria Biosynthetic Diversity.</title>
        <authorList>
            <person name="Kalkreuter E."/>
            <person name="Kautsar S.A."/>
            <person name="Yang D."/>
            <person name="Bader C.D."/>
            <person name="Teijaro C.N."/>
            <person name="Fluegel L."/>
            <person name="Davis C.M."/>
            <person name="Simpson J.R."/>
            <person name="Lauterbach L."/>
            <person name="Steele A.D."/>
            <person name="Gui C."/>
            <person name="Meng S."/>
            <person name="Li G."/>
            <person name="Viehrig K."/>
            <person name="Ye F."/>
            <person name="Su P."/>
            <person name="Kiefer A.F."/>
            <person name="Nichols A."/>
            <person name="Cepeda A.J."/>
            <person name="Yan W."/>
            <person name="Fan B."/>
            <person name="Jiang Y."/>
            <person name="Adhikari A."/>
            <person name="Zheng C.-J."/>
            <person name="Schuster L."/>
            <person name="Cowan T.M."/>
            <person name="Smanski M.J."/>
            <person name="Chevrette M.G."/>
            <person name="De Carvalho L.P.S."/>
            <person name="Shen B."/>
        </authorList>
    </citation>
    <scope>NUCLEOTIDE SEQUENCE [LARGE SCALE GENOMIC DNA]</scope>
    <source>
        <strain evidence="1 2">NPDC087220</strain>
    </source>
</reference>
<name>A0ABW8EFD5_STRT5</name>
<dbReference type="EMBL" id="JBIUYY010000004">
    <property type="protein sequence ID" value="MFJ2821945.1"/>
    <property type="molecule type" value="Genomic_DNA"/>
</dbReference>
<accession>A0ABW8EFD5</accession>
<protein>
    <recommendedName>
        <fullName evidence="3">Pentapeptide repeat-containing protein</fullName>
    </recommendedName>
</protein>
<organism evidence="1 2">
    <name type="scientific">Streptomyces toxytricini</name>
    <name type="common">Actinomyces toxytricini</name>
    <dbReference type="NCBI Taxonomy" id="67369"/>
    <lineage>
        <taxon>Bacteria</taxon>
        <taxon>Bacillati</taxon>
        <taxon>Actinomycetota</taxon>
        <taxon>Actinomycetes</taxon>
        <taxon>Kitasatosporales</taxon>
        <taxon>Streptomycetaceae</taxon>
        <taxon>Streptomyces</taxon>
    </lineage>
</organism>
<dbReference type="RefSeq" id="WP_402380211.1">
    <property type="nucleotide sequence ID" value="NZ_JBIUYY010000004.1"/>
</dbReference>